<feature type="non-terminal residue" evidence="4">
    <location>
        <position position="1"/>
    </location>
</feature>
<dbReference type="PANTHER" id="PTHR10036">
    <property type="entry name" value="CD59 GLYCOPROTEIN"/>
    <property type="match status" value="1"/>
</dbReference>
<keyword evidence="5" id="KW-1185">Reference proteome</keyword>
<comment type="caution">
    <text evidence="4">The sequence shown here is derived from an EMBL/GenBank/DDBJ whole genome shotgun (WGS) entry which is preliminary data.</text>
</comment>
<dbReference type="Proteomes" id="UP000285301">
    <property type="component" value="Unassembled WGS sequence"/>
</dbReference>
<proteinExistence type="predicted"/>
<keyword evidence="1 3" id="KW-0732">Signal</keyword>
<evidence type="ECO:0000256" key="1">
    <source>
        <dbReference type="ARBA" id="ARBA00022729"/>
    </source>
</evidence>
<dbReference type="AlphaFoldDB" id="A0A443QPP3"/>
<feature type="chain" id="PRO_5019232696" evidence="3">
    <location>
        <begin position="29"/>
        <end position="150"/>
    </location>
</feature>
<dbReference type="OrthoDB" id="8177818at2759"/>
<gene>
    <name evidence="4" type="ORF">B4U79_09774</name>
</gene>
<evidence type="ECO:0000313" key="5">
    <source>
        <dbReference type="Proteomes" id="UP000285301"/>
    </source>
</evidence>
<evidence type="ECO:0000256" key="2">
    <source>
        <dbReference type="ARBA" id="ARBA00023157"/>
    </source>
</evidence>
<dbReference type="CDD" id="cd00117">
    <property type="entry name" value="TFP"/>
    <property type="match status" value="1"/>
</dbReference>
<dbReference type="PANTHER" id="PTHR10036:SF3">
    <property type="entry name" value="PROTEIN SLEEPLESS-RELATED"/>
    <property type="match status" value="1"/>
</dbReference>
<name>A0A443QPP3_9ACAR</name>
<accession>A0A443QPP3</accession>
<feature type="signal peptide" evidence="3">
    <location>
        <begin position="1"/>
        <end position="28"/>
    </location>
</feature>
<organism evidence="4 5">
    <name type="scientific">Dinothrombium tinctorium</name>
    <dbReference type="NCBI Taxonomy" id="1965070"/>
    <lineage>
        <taxon>Eukaryota</taxon>
        <taxon>Metazoa</taxon>
        <taxon>Ecdysozoa</taxon>
        <taxon>Arthropoda</taxon>
        <taxon>Chelicerata</taxon>
        <taxon>Arachnida</taxon>
        <taxon>Acari</taxon>
        <taxon>Acariformes</taxon>
        <taxon>Trombidiformes</taxon>
        <taxon>Prostigmata</taxon>
        <taxon>Anystina</taxon>
        <taxon>Parasitengona</taxon>
        <taxon>Trombidioidea</taxon>
        <taxon>Trombidiidae</taxon>
        <taxon>Dinothrombium</taxon>
    </lineage>
</organism>
<sequence>LKKTFLKFHLIYVKIFDFLAFFVASVESLSCYQCLSHGSEPCPDEDLKECPTNQAYDRCSVEMMKKRDQPLVIKRECALAPCNLRDKAIDTIIKLRESCDMSKDEFNCWYCCKEDGCNRDDGSHTSPSRAMIISAAILCVFFLITKNIRL</sequence>
<reference evidence="4 5" key="1">
    <citation type="journal article" date="2018" name="Gigascience">
        <title>Genomes of trombidid mites reveal novel predicted allergens and laterally-transferred genes associated with secondary metabolism.</title>
        <authorList>
            <person name="Dong X."/>
            <person name="Chaisiri K."/>
            <person name="Xia D."/>
            <person name="Armstrong S.D."/>
            <person name="Fang Y."/>
            <person name="Donnelly M.J."/>
            <person name="Kadowaki T."/>
            <person name="McGarry J.W."/>
            <person name="Darby A.C."/>
            <person name="Makepeace B.L."/>
        </authorList>
    </citation>
    <scope>NUCLEOTIDE SEQUENCE [LARGE SCALE GENOMIC DNA]</scope>
    <source>
        <strain evidence="4">UoL-WK</strain>
    </source>
</reference>
<keyword evidence="2" id="KW-1015">Disulfide bond</keyword>
<evidence type="ECO:0000256" key="3">
    <source>
        <dbReference type="SAM" id="SignalP"/>
    </source>
</evidence>
<dbReference type="EMBL" id="NCKU01005098">
    <property type="protein sequence ID" value="RWS05016.1"/>
    <property type="molecule type" value="Genomic_DNA"/>
</dbReference>
<evidence type="ECO:0000313" key="4">
    <source>
        <dbReference type="EMBL" id="RWS05016.1"/>
    </source>
</evidence>
<protein>
    <submittedName>
        <fullName evidence="4">Uncharacterized protein</fullName>
    </submittedName>
</protein>